<keyword evidence="2" id="KW-0378">Hydrolase</keyword>
<dbReference type="Gene3D" id="3.40.50.1820">
    <property type="entry name" value="alpha/beta hydrolase"/>
    <property type="match status" value="1"/>
</dbReference>
<dbReference type="SUPFAM" id="SSF53474">
    <property type="entry name" value="alpha/beta-Hydrolases"/>
    <property type="match status" value="1"/>
</dbReference>
<dbReference type="PANTHER" id="PTHR13136">
    <property type="entry name" value="TESTIS DEVELOPMENT PROTEIN PRTD"/>
    <property type="match status" value="1"/>
</dbReference>
<reference evidence="2 3" key="1">
    <citation type="submission" date="2020-02" db="EMBL/GenBank/DDBJ databases">
        <title>Shewanella WXL01 sp. nov., a marine bacterium isolated from green algae in Luhuitou Fringing Reef (Northern South China Sea).</title>
        <authorList>
            <person name="Wang X."/>
        </authorList>
    </citation>
    <scope>NUCLEOTIDE SEQUENCE [LARGE SCALE GENOMIC DNA]</scope>
    <source>
        <strain evidence="2 3">MCCC 1A01895</strain>
    </source>
</reference>
<gene>
    <name evidence="2" type="ORF">G3R48_04885</name>
</gene>
<dbReference type="Pfam" id="PF20408">
    <property type="entry name" value="Abhydrolase_11"/>
    <property type="match status" value="1"/>
</dbReference>
<evidence type="ECO:0000259" key="1">
    <source>
        <dbReference type="Pfam" id="PF20408"/>
    </source>
</evidence>
<accession>A0ABS5I074</accession>
<comment type="caution">
    <text evidence="2">The sequence shown here is derived from an EMBL/GenBank/DDBJ whole genome shotgun (WGS) entry which is preliminary data.</text>
</comment>
<dbReference type="Proteomes" id="UP000811844">
    <property type="component" value="Unassembled WGS sequence"/>
</dbReference>
<evidence type="ECO:0000313" key="2">
    <source>
        <dbReference type="EMBL" id="MBR9727326.1"/>
    </source>
</evidence>
<sequence length="218" mass="24317">MLDGNASDTLIVFAHGAGANMHHAFMQSMTHRLVNAGFQVLRFNFQYMQANMTDGKRRPAERVPKLLAHYEAVLAHIHQLTTQGKVNCERVVLMGKSMGGRMSALLMSSEHQFERQDISDIINKVSHVICLGYPFVPQNGGAPRLAPLNNSNMATLIIQGERDSFGNQTQLPQWPLRDDIEVKWLTDGDHSLVPRKSSGVTLDDNLDDAIAYITEYLS</sequence>
<dbReference type="InterPro" id="IPR046879">
    <property type="entry name" value="KANL3/Tex30_Abhydrolase"/>
</dbReference>
<dbReference type="InterPro" id="IPR026555">
    <property type="entry name" value="NSL3/Tex30"/>
</dbReference>
<dbReference type="GO" id="GO:0016787">
    <property type="term" value="F:hydrolase activity"/>
    <property type="evidence" value="ECO:0007669"/>
    <property type="project" value="UniProtKB-KW"/>
</dbReference>
<keyword evidence="3" id="KW-1185">Reference proteome</keyword>
<organism evidence="2 3">
    <name type="scientific">Shewanella intestini</name>
    <dbReference type="NCBI Taxonomy" id="2017544"/>
    <lineage>
        <taxon>Bacteria</taxon>
        <taxon>Pseudomonadati</taxon>
        <taxon>Pseudomonadota</taxon>
        <taxon>Gammaproteobacteria</taxon>
        <taxon>Alteromonadales</taxon>
        <taxon>Shewanellaceae</taxon>
        <taxon>Shewanella</taxon>
    </lineage>
</organism>
<proteinExistence type="predicted"/>
<name>A0ABS5I074_9GAMM</name>
<dbReference type="EMBL" id="JAAIKR010000003">
    <property type="protein sequence ID" value="MBR9727326.1"/>
    <property type="molecule type" value="Genomic_DNA"/>
</dbReference>
<feature type="domain" description="KANL3/Tex30 alpha/beta hydrolase-like" evidence="1">
    <location>
        <begin position="8"/>
        <end position="216"/>
    </location>
</feature>
<protein>
    <submittedName>
        <fullName evidence="2">Alpha/beta fold hydrolase</fullName>
    </submittedName>
</protein>
<evidence type="ECO:0000313" key="3">
    <source>
        <dbReference type="Proteomes" id="UP000811844"/>
    </source>
</evidence>
<dbReference type="InterPro" id="IPR029058">
    <property type="entry name" value="AB_hydrolase_fold"/>
</dbReference>
<dbReference type="PANTHER" id="PTHR13136:SF11">
    <property type="entry name" value="TESTIS-EXPRESSED PROTEIN 30"/>
    <property type="match status" value="1"/>
</dbReference>